<reference evidence="2" key="1">
    <citation type="journal article" date="2019" name="Plant Biotechnol. J.">
        <title>Genome sequencing of the Australian wild diploid species Gossypium australe highlights disease resistance and delayed gland morphogenesis.</title>
        <authorList>
            <person name="Cai Y."/>
            <person name="Cai X."/>
            <person name="Wang Q."/>
            <person name="Wang P."/>
            <person name="Zhang Y."/>
            <person name="Cai C."/>
            <person name="Xu Y."/>
            <person name="Wang K."/>
            <person name="Zhou Z."/>
            <person name="Wang C."/>
            <person name="Geng S."/>
            <person name="Li B."/>
            <person name="Dong Q."/>
            <person name="Hou Y."/>
            <person name="Wang H."/>
            <person name="Ai P."/>
            <person name="Liu Z."/>
            <person name="Yi F."/>
            <person name="Sun M."/>
            <person name="An G."/>
            <person name="Cheng J."/>
            <person name="Zhang Y."/>
            <person name="Shi Q."/>
            <person name="Xie Y."/>
            <person name="Shi X."/>
            <person name="Chang Y."/>
            <person name="Huang F."/>
            <person name="Chen Y."/>
            <person name="Hong S."/>
            <person name="Mi L."/>
            <person name="Sun Q."/>
            <person name="Zhang L."/>
            <person name="Zhou B."/>
            <person name="Peng R."/>
            <person name="Zhang X."/>
            <person name="Liu F."/>
        </authorList>
    </citation>
    <scope>NUCLEOTIDE SEQUENCE [LARGE SCALE GENOMIC DNA]</scope>
    <source>
        <strain evidence="2">cv. PA1801</strain>
    </source>
</reference>
<name>A0A5B6WI29_9ROSI</name>
<organism evidence="1 2">
    <name type="scientific">Gossypium australe</name>
    <dbReference type="NCBI Taxonomy" id="47621"/>
    <lineage>
        <taxon>Eukaryota</taxon>
        <taxon>Viridiplantae</taxon>
        <taxon>Streptophyta</taxon>
        <taxon>Embryophyta</taxon>
        <taxon>Tracheophyta</taxon>
        <taxon>Spermatophyta</taxon>
        <taxon>Magnoliopsida</taxon>
        <taxon>eudicotyledons</taxon>
        <taxon>Gunneridae</taxon>
        <taxon>Pentapetalae</taxon>
        <taxon>rosids</taxon>
        <taxon>malvids</taxon>
        <taxon>Malvales</taxon>
        <taxon>Malvaceae</taxon>
        <taxon>Malvoideae</taxon>
        <taxon>Gossypium</taxon>
    </lineage>
</organism>
<proteinExistence type="predicted"/>
<evidence type="ECO:0000313" key="1">
    <source>
        <dbReference type="EMBL" id="KAA3480974.1"/>
    </source>
</evidence>
<evidence type="ECO:0000313" key="2">
    <source>
        <dbReference type="Proteomes" id="UP000325315"/>
    </source>
</evidence>
<sequence length="94" mass="10954">MDEVQGTSSIVLKKYSLNQFCKNNIIKGNSLVRLEEIERIKKGWSTLTQIGLAISVLLRFFIRKVLSTFKLYERTIGELTILYLEEHMVRKMTS</sequence>
<keyword evidence="2" id="KW-1185">Reference proteome</keyword>
<accession>A0A5B6WI29</accession>
<gene>
    <name evidence="1" type="ORF">EPI10_021375</name>
</gene>
<comment type="caution">
    <text evidence="1">The sequence shown here is derived from an EMBL/GenBank/DDBJ whole genome shotgun (WGS) entry which is preliminary data.</text>
</comment>
<dbReference type="Proteomes" id="UP000325315">
    <property type="component" value="Unassembled WGS sequence"/>
</dbReference>
<protein>
    <submittedName>
        <fullName evidence="1">Uncharacterized protein</fullName>
    </submittedName>
</protein>
<dbReference type="AlphaFoldDB" id="A0A5B6WI29"/>
<dbReference type="EMBL" id="SMMG02000003">
    <property type="protein sequence ID" value="KAA3480974.1"/>
    <property type="molecule type" value="Genomic_DNA"/>
</dbReference>